<keyword evidence="4" id="KW-1185">Reference proteome</keyword>
<dbReference type="EMBL" id="VSRR010002712">
    <property type="protein sequence ID" value="MPC32871.1"/>
    <property type="molecule type" value="Genomic_DNA"/>
</dbReference>
<evidence type="ECO:0000256" key="1">
    <source>
        <dbReference type="SAM" id="MobiDB-lite"/>
    </source>
</evidence>
<dbReference type="Proteomes" id="UP000324222">
    <property type="component" value="Unassembled WGS sequence"/>
</dbReference>
<dbReference type="AlphaFoldDB" id="A0A5B7EF39"/>
<evidence type="ECO:0000256" key="2">
    <source>
        <dbReference type="SAM" id="Phobius"/>
    </source>
</evidence>
<evidence type="ECO:0000313" key="4">
    <source>
        <dbReference type="Proteomes" id="UP000324222"/>
    </source>
</evidence>
<gene>
    <name evidence="3" type="ORF">E2C01_026202</name>
</gene>
<keyword evidence="2" id="KW-0812">Transmembrane</keyword>
<feature type="region of interest" description="Disordered" evidence="1">
    <location>
        <begin position="37"/>
        <end position="56"/>
    </location>
</feature>
<protein>
    <submittedName>
        <fullName evidence="3">Uncharacterized protein</fullName>
    </submittedName>
</protein>
<reference evidence="3 4" key="1">
    <citation type="submission" date="2019-05" db="EMBL/GenBank/DDBJ databases">
        <title>Another draft genome of Portunus trituberculatus and its Hox gene families provides insights of decapod evolution.</title>
        <authorList>
            <person name="Jeong J.-H."/>
            <person name="Song I."/>
            <person name="Kim S."/>
            <person name="Choi T."/>
            <person name="Kim D."/>
            <person name="Ryu S."/>
            <person name="Kim W."/>
        </authorList>
    </citation>
    <scope>NUCLEOTIDE SEQUENCE [LARGE SCALE GENOMIC DNA]</scope>
    <source>
        <tissue evidence="3">Muscle</tissue>
    </source>
</reference>
<keyword evidence="2" id="KW-1133">Transmembrane helix</keyword>
<feature type="transmembrane region" description="Helical" evidence="2">
    <location>
        <begin position="75"/>
        <end position="96"/>
    </location>
</feature>
<accession>A0A5B7EF39</accession>
<evidence type="ECO:0000313" key="3">
    <source>
        <dbReference type="EMBL" id="MPC32871.1"/>
    </source>
</evidence>
<sequence>MHPCKFSLTPRNSPRSSAGYPASLFYYGASAELIDRSSGRAETTTRSTNRESEATTPRVTSHTYLLLGEQWLRGLLIYLAMAGTLGCELSVLTTTLRGTIRVTT</sequence>
<organism evidence="3 4">
    <name type="scientific">Portunus trituberculatus</name>
    <name type="common">Swimming crab</name>
    <name type="synonym">Neptunus trituberculatus</name>
    <dbReference type="NCBI Taxonomy" id="210409"/>
    <lineage>
        <taxon>Eukaryota</taxon>
        <taxon>Metazoa</taxon>
        <taxon>Ecdysozoa</taxon>
        <taxon>Arthropoda</taxon>
        <taxon>Crustacea</taxon>
        <taxon>Multicrustacea</taxon>
        <taxon>Malacostraca</taxon>
        <taxon>Eumalacostraca</taxon>
        <taxon>Eucarida</taxon>
        <taxon>Decapoda</taxon>
        <taxon>Pleocyemata</taxon>
        <taxon>Brachyura</taxon>
        <taxon>Eubrachyura</taxon>
        <taxon>Portunoidea</taxon>
        <taxon>Portunidae</taxon>
        <taxon>Portuninae</taxon>
        <taxon>Portunus</taxon>
    </lineage>
</organism>
<comment type="caution">
    <text evidence="3">The sequence shown here is derived from an EMBL/GenBank/DDBJ whole genome shotgun (WGS) entry which is preliminary data.</text>
</comment>
<keyword evidence="2" id="KW-0472">Membrane</keyword>
<proteinExistence type="predicted"/>
<name>A0A5B7EF39_PORTR</name>